<dbReference type="InterPro" id="IPR002577">
    <property type="entry name" value="HTH_HxlR"/>
</dbReference>
<evidence type="ECO:0000256" key="1">
    <source>
        <dbReference type="ARBA" id="ARBA00023015"/>
    </source>
</evidence>
<dbReference type="GO" id="GO:0003677">
    <property type="term" value="F:DNA binding"/>
    <property type="evidence" value="ECO:0007669"/>
    <property type="project" value="UniProtKB-KW"/>
</dbReference>
<dbReference type="PROSITE" id="PS51118">
    <property type="entry name" value="HTH_HXLR"/>
    <property type="match status" value="1"/>
</dbReference>
<evidence type="ECO:0000256" key="2">
    <source>
        <dbReference type="ARBA" id="ARBA00023125"/>
    </source>
</evidence>
<sequence>MIEKRIPEEDDSGIILSMKILGGKWKACIIDVISKGAIRPSEIYRLIPEASTRVIEMQLKELIDLGIVTKDTCGGFPLCTDYVLTDIGKSTLPLISAIENWGNEYKNAMFSKEKSKS</sequence>
<dbReference type="EMBL" id="JPRJ01000021">
    <property type="protein sequence ID" value="KFF25670.1"/>
    <property type="molecule type" value="Genomic_DNA"/>
</dbReference>
<dbReference type="KEGG" id="cpip:CJF12_04260"/>
<dbReference type="SUPFAM" id="SSF46785">
    <property type="entry name" value="Winged helix' DNA-binding domain"/>
    <property type="match status" value="1"/>
</dbReference>
<keyword evidence="2" id="KW-0238">DNA-binding</keyword>
<gene>
    <name evidence="5" type="ORF">IQ37_12185</name>
</gene>
<keyword evidence="3" id="KW-0804">Transcription</keyword>
<dbReference type="OrthoDB" id="9797599at2"/>
<evidence type="ECO:0000259" key="4">
    <source>
        <dbReference type="PROSITE" id="PS51118"/>
    </source>
</evidence>
<dbReference type="Pfam" id="PF01638">
    <property type="entry name" value="HxlR"/>
    <property type="match status" value="1"/>
</dbReference>
<keyword evidence="6" id="KW-1185">Reference proteome</keyword>
<accession>A0A086B9Q6</accession>
<evidence type="ECO:0000313" key="6">
    <source>
        <dbReference type="Proteomes" id="UP000028709"/>
    </source>
</evidence>
<protein>
    <recommendedName>
        <fullName evidence="4">HTH hxlR-type domain-containing protein</fullName>
    </recommendedName>
</protein>
<reference evidence="5 6" key="1">
    <citation type="submission" date="2014-07" db="EMBL/GenBank/DDBJ databases">
        <title>Genome of Chryseobacterium piperi CTM.</title>
        <authorList>
            <person name="Pipes S.E."/>
            <person name="Stropko S.J."/>
            <person name="Newman J.D."/>
        </authorList>
    </citation>
    <scope>NUCLEOTIDE SEQUENCE [LARGE SCALE GENOMIC DNA]</scope>
    <source>
        <strain evidence="5 6">CTM</strain>
    </source>
</reference>
<dbReference type="AlphaFoldDB" id="A0A086B9Q6"/>
<dbReference type="STRING" id="558152.IQ37_12185"/>
<feature type="domain" description="HTH hxlR-type" evidence="4">
    <location>
        <begin position="6"/>
        <end position="110"/>
    </location>
</feature>
<name>A0A086B9Q6_9FLAO</name>
<comment type="caution">
    <text evidence="5">The sequence shown here is derived from an EMBL/GenBank/DDBJ whole genome shotgun (WGS) entry which is preliminary data.</text>
</comment>
<dbReference type="Proteomes" id="UP000028709">
    <property type="component" value="Unassembled WGS sequence"/>
</dbReference>
<proteinExistence type="predicted"/>
<dbReference type="Gene3D" id="1.10.10.10">
    <property type="entry name" value="Winged helix-like DNA-binding domain superfamily/Winged helix DNA-binding domain"/>
    <property type="match status" value="1"/>
</dbReference>
<dbReference type="InterPro" id="IPR036388">
    <property type="entry name" value="WH-like_DNA-bd_sf"/>
</dbReference>
<evidence type="ECO:0000256" key="3">
    <source>
        <dbReference type="ARBA" id="ARBA00023163"/>
    </source>
</evidence>
<dbReference type="eggNOG" id="COG1733">
    <property type="taxonomic scope" value="Bacteria"/>
</dbReference>
<organism evidence="5 6">
    <name type="scientific">Chryseobacterium piperi</name>
    <dbReference type="NCBI Taxonomy" id="558152"/>
    <lineage>
        <taxon>Bacteria</taxon>
        <taxon>Pseudomonadati</taxon>
        <taxon>Bacteroidota</taxon>
        <taxon>Flavobacteriia</taxon>
        <taxon>Flavobacteriales</taxon>
        <taxon>Weeksellaceae</taxon>
        <taxon>Chryseobacterium group</taxon>
        <taxon>Chryseobacterium</taxon>
    </lineage>
</organism>
<dbReference type="PANTHER" id="PTHR33204">
    <property type="entry name" value="TRANSCRIPTIONAL REGULATOR, MARR FAMILY"/>
    <property type="match status" value="1"/>
</dbReference>
<keyword evidence="1" id="KW-0805">Transcription regulation</keyword>
<evidence type="ECO:0000313" key="5">
    <source>
        <dbReference type="EMBL" id="KFF25670.1"/>
    </source>
</evidence>
<dbReference type="InterPro" id="IPR036390">
    <property type="entry name" value="WH_DNA-bd_sf"/>
</dbReference>